<name>A0A0P1KN49_9SACH</name>
<dbReference type="OrthoDB" id="10253476at2759"/>
<dbReference type="SUPFAM" id="SSF48371">
    <property type="entry name" value="ARM repeat"/>
    <property type="match status" value="1"/>
</dbReference>
<protein>
    <submittedName>
        <fullName evidence="2">LAQU0S01e15346g1_1</fullName>
    </submittedName>
</protein>
<proteinExistence type="predicted"/>
<dbReference type="GO" id="GO:0007021">
    <property type="term" value="P:tubulin complex assembly"/>
    <property type="evidence" value="ECO:0007669"/>
    <property type="project" value="InterPro"/>
</dbReference>
<dbReference type="Pfam" id="PF23579">
    <property type="entry name" value="ARM_TBCD"/>
    <property type="match status" value="1"/>
</dbReference>
<evidence type="ECO:0000313" key="2">
    <source>
        <dbReference type="EMBL" id="CUS20819.1"/>
    </source>
</evidence>
<evidence type="ECO:0000259" key="1">
    <source>
        <dbReference type="Pfam" id="PF25767"/>
    </source>
</evidence>
<dbReference type="GO" id="GO:0005096">
    <property type="term" value="F:GTPase activator activity"/>
    <property type="evidence" value="ECO:0007669"/>
    <property type="project" value="InterPro"/>
</dbReference>
<evidence type="ECO:0000313" key="3">
    <source>
        <dbReference type="Proteomes" id="UP000236544"/>
    </source>
</evidence>
<dbReference type="GO" id="GO:0048487">
    <property type="term" value="F:beta-tubulin binding"/>
    <property type="evidence" value="ECO:0007669"/>
    <property type="project" value="InterPro"/>
</dbReference>
<dbReference type="Pfam" id="PF25767">
    <property type="entry name" value="ARM_TBCD_2nd"/>
    <property type="match status" value="1"/>
</dbReference>
<dbReference type="InterPro" id="IPR058033">
    <property type="entry name" value="ARM_TBCD_2nd"/>
</dbReference>
<dbReference type="GO" id="GO:0007023">
    <property type="term" value="P:post-chaperonin tubulin folding pathway"/>
    <property type="evidence" value="ECO:0007669"/>
    <property type="project" value="InterPro"/>
</dbReference>
<reference evidence="3" key="1">
    <citation type="submission" date="2015-10" db="EMBL/GenBank/DDBJ databases">
        <authorList>
            <person name="Devillers H."/>
        </authorList>
    </citation>
    <scope>NUCLEOTIDE SEQUENCE [LARGE SCALE GENOMIC DNA]</scope>
</reference>
<dbReference type="EMBL" id="LN890560">
    <property type="protein sequence ID" value="CUS20819.1"/>
    <property type="molecule type" value="Genomic_DNA"/>
</dbReference>
<organism evidence="2 3">
    <name type="scientific">Lachancea quebecensis</name>
    <dbReference type="NCBI Taxonomy" id="1654605"/>
    <lineage>
        <taxon>Eukaryota</taxon>
        <taxon>Fungi</taxon>
        <taxon>Dikarya</taxon>
        <taxon>Ascomycota</taxon>
        <taxon>Saccharomycotina</taxon>
        <taxon>Saccharomycetes</taxon>
        <taxon>Saccharomycetales</taxon>
        <taxon>Saccharomycetaceae</taxon>
        <taxon>Lachancea</taxon>
    </lineage>
</organism>
<dbReference type="AlphaFoldDB" id="A0A0P1KN49"/>
<dbReference type="PANTHER" id="PTHR12658">
    <property type="entry name" value="BETA-TUBULIN COFACTOR D"/>
    <property type="match status" value="1"/>
</dbReference>
<sequence>MEPQNVESILGVIEEGVHGSESVFGVLKAIDQFQQDPSILEDRLPEFIATLVDGFFTSASEYQHRCSQVFYTFAKVCGIKKVMNHLSTDIFLLPKILEKLKDSGDWQDSFLLLAWLKMILMSPFKLENDSQIYEMTGKFKVSQALHPLVSAVHAELFAKNIKLFHLSLSNGLLDLYTVNYTLKAILRQGQVHERRAVLDLPALNKLTSFCIDSADSTNEVKLRLTFKILPKLCKLHAAHGNWEVIEDIASWLLGSFNVPFTELRFQLAHNFVKIMQLFMTLDSDSAFSLIESIVYDARDTLSSNPTNTIDEDTLHTQLLVIAESSRIELLSPELLKLIAANIIPITIKFQQTKINKISGHQVRDATNFVCWSFARNCDIASESENLFLNSLMCSLLDRDLLIRRSSAAALQEILGRFGNTLLKREDVMRVIELPNKNLETSYLQSVPRLLKIFKGTNSKYSNALLDWLLDYNILQNNDLHIVKLTCGLIRILLEKQGPSYLPEYFWNHISESASLVLKGGDVLKKCCFTYLATEAQLLENDIVKKCCSEWLPTLLAIINPRSPNLSERFKTLCVLKLLHYYANENKDFSHFDDHTLDVLFQIVRHRSLLDDDYEEVKMSFVSLVSIVSSKKGDTELTGVVHGFQQRFEALVRQNNPLCCAGLAYIDPDQFVETFQEFCPHMDCEARREVVSGISDRLSGITAPKKLPILTAVVALLDDYTVTDRGDVGSLVRNRVVELIEKHRDIFMQTDPSLKSIVCSKLLRIAAEPNEKLRQKSFQVLAQGHDFDHSGCHDSAILNFYQKFYEDQDTEFWAGFMFSAGAIHSTDQLIRTSIDNFLIFYEGLPKLRKLNLLNYLVRILPSSSEIEAWQTSKEHKNSMGCQKKDLVKQALTSITFWRRVLESGMDVDPAFNAMGAYAKFYNLHLTKKFAALTIAVIRLMPYIAISFTRRTPQEDRKFANVILKRLKSLACRKTNSSKLTQIQSMSFEGMAIIYLAFEDGEKAIELEGASRKDPQSLLDFEESI</sequence>
<feature type="domain" description="Tubulin-folding cofactor D ARM repeats" evidence="1">
    <location>
        <begin position="243"/>
        <end position="419"/>
    </location>
</feature>
<dbReference type="InterPro" id="IPR016024">
    <property type="entry name" value="ARM-type_fold"/>
</dbReference>
<dbReference type="InterPro" id="IPR033162">
    <property type="entry name" value="TBCD"/>
</dbReference>
<accession>A0A0P1KN49</accession>
<dbReference type="GO" id="GO:0000226">
    <property type="term" value="P:microtubule cytoskeleton organization"/>
    <property type="evidence" value="ECO:0007669"/>
    <property type="project" value="TreeGrafter"/>
</dbReference>
<gene>
    <name evidence="2" type="ORF">LAQU0_S01e15346g</name>
</gene>
<keyword evidence="3" id="KW-1185">Reference proteome</keyword>
<dbReference type="PANTHER" id="PTHR12658:SF0">
    <property type="entry name" value="TUBULIN-SPECIFIC CHAPERONE D"/>
    <property type="match status" value="1"/>
</dbReference>
<dbReference type="Proteomes" id="UP000236544">
    <property type="component" value="Unassembled WGS sequence"/>
</dbReference>